<evidence type="ECO:0000256" key="10">
    <source>
        <dbReference type="ARBA" id="ARBA00023015"/>
    </source>
</evidence>
<dbReference type="OrthoDB" id="10258825at2759"/>
<comment type="function">
    <text evidence="13">Probable methyltransferase required to silence rDNA.</text>
</comment>
<keyword evidence="7 13" id="KW-0808">Transferase</keyword>
<keyword evidence="15" id="KW-1185">Reference proteome</keyword>
<dbReference type="PANTHER" id="PTHR12787">
    <property type="entry name" value="RIBOSOMAL RNA-PROCESSING PROTEIN 8"/>
    <property type="match status" value="1"/>
</dbReference>
<evidence type="ECO:0000256" key="2">
    <source>
        <dbReference type="ARBA" id="ARBA00006301"/>
    </source>
</evidence>
<dbReference type="AlphaFoldDB" id="V4AFB6"/>
<evidence type="ECO:0000256" key="1">
    <source>
        <dbReference type="ARBA" id="ARBA00004604"/>
    </source>
</evidence>
<dbReference type="SUPFAM" id="SSF53335">
    <property type="entry name" value="S-adenosyl-L-methionine-dependent methyltransferases"/>
    <property type="match status" value="1"/>
</dbReference>
<dbReference type="GO" id="GO:0046015">
    <property type="term" value="P:regulation of transcription by glucose"/>
    <property type="evidence" value="ECO:0007669"/>
    <property type="project" value="TreeGrafter"/>
</dbReference>
<organism evidence="14 15">
    <name type="scientific">Lottia gigantea</name>
    <name type="common">Giant owl limpet</name>
    <dbReference type="NCBI Taxonomy" id="225164"/>
    <lineage>
        <taxon>Eukaryota</taxon>
        <taxon>Metazoa</taxon>
        <taxon>Spiralia</taxon>
        <taxon>Lophotrochozoa</taxon>
        <taxon>Mollusca</taxon>
        <taxon>Gastropoda</taxon>
        <taxon>Patellogastropoda</taxon>
        <taxon>Lottioidea</taxon>
        <taxon>Lottiidae</taxon>
        <taxon>Lottia</taxon>
    </lineage>
</organism>
<dbReference type="FunFam" id="1.10.10.2150:FF:000001">
    <property type="entry name" value="Ribosomal RNA-processing protein 8"/>
    <property type="match status" value="1"/>
</dbReference>
<evidence type="ECO:0000313" key="15">
    <source>
        <dbReference type="Proteomes" id="UP000030746"/>
    </source>
</evidence>
<keyword evidence="4" id="KW-0678">Repressor</keyword>
<comment type="subcellular location">
    <subcellularLocation>
        <location evidence="1 13">Nucleus</location>
        <location evidence="1 13">Nucleolus</location>
    </subcellularLocation>
</comment>
<evidence type="ECO:0000256" key="12">
    <source>
        <dbReference type="ARBA" id="ARBA00023242"/>
    </source>
</evidence>
<gene>
    <name evidence="14" type="ORF">LOTGIDRAFT_199520</name>
</gene>
<reference evidence="14 15" key="1">
    <citation type="journal article" date="2013" name="Nature">
        <title>Insights into bilaterian evolution from three spiralian genomes.</title>
        <authorList>
            <person name="Simakov O."/>
            <person name="Marletaz F."/>
            <person name="Cho S.J."/>
            <person name="Edsinger-Gonzales E."/>
            <person name="Havlak P."/>
            <person name="Hellsten U."/>
            <person name="Kuo D.H."/>
            <person name="Larsson T."/>
            <person name="Lv J."/>
            <person name="Arendt D."/>
            <person name="Savage R."/>
            <person name="Osoegawa K."/>
            <person name="de Jong P."/>
            <person name="Grimwood J."/>
            <person name="Chapman J.A."/>
            <person name="Shapiro H."/>
            <person name="Aerts A."/>
            <person name="Otillar R.P."/>
            <person name="Terry A.Y."/>
            <person name="Boore J.L."/>
            <person name="Grigoriev I.V."/>
            <person name="Lindberg D.R."/>
            <person name="Seaver E.C."/>
            <person name="Weisblat D.A."/>
            <person name="Putnam N.H."/>
            <person name="Rokhsar D.S."/>
        </authorList>
    </citation>
    <scope>NUCLEOTIDE SEQUENCE [LARGE SCALE GENOMIC DNA]</scope>
</reference>
<dbReference type="GeneID" id="20245352"/>
<evidence type="ECO:0000256" key="5">
    <source>
        <dbReference type="ARBA" id="ARBA00022552"/>
    </source>
</evidence>
<dbReference type="Proteomes" id="UP000030746">
    <property type="component" value="Unassembled WGS sequence"/>
</dbReference>
<dbReference type="GO" id="GO:0006364">
    <property type="term" value="P:rRNA processing"/>
    <property type="evidence" value="ECO:0007669"/>
    <property type="project" value="UniProtKB-UniRule"/>
</dbReference>
<keyword evidence="8 13" id="KW-0949">S-adenosyl-L-methionine</keyword>
<dbReference type="GO" id="GO:0008168">
    <property type="term" value="F:methyltransferase activity"/>
    <property type="evidence" value="ECO:0007669"/>
    <property type="project" value="UniProtKB-KW"/>
</dbReference>
<protein>
    <recommendedName>
        <fullName evidence="3 13">Ribosomal RNA-processing protein 8</fullName>
        <ecNumber evidence="13">2.1.1.-</ecNumber>
    </recommendedName>
</protein>
<dbReference type="GO" id="GO:0032259">
    <property type="term" value="P:methylation"/>
    <property type="evidence" value="ECO:0007669"/>
    <property type="project" value="UniProtKB-KW"/>
</dbReference>
<evidence type="ECO:0000256" key="9">
    <source>
        <dbReference type="ARBA" id="ARBA00022853"/>
    </source>
</evidence>
<dbReference type="InterPro" id="IPR007823">
    <property type="entry name" value="RRP8"/>
</dbReference>
<dbReference type="GO" id="GO:0005677">
    <property type="term" value="C:chromatin silencing complex"/>
    <property type="evidence" value="ECO:0007669"/>
    <property type="project" value="TreeGrafter"/>
</dbReference>
<dbReference type="KEGG" id="lgi:LOTGIDRAFT_199520"/>
<dbReference type="STRING" id="225164.V4AFB6"/>
<keyword evidence="12 13" id="KW-0539">Nucleus</keyword>
<dbReference type="OMA" id="KWPTNPL"/>
<dbReference type="CTD" id="20245352"/>
<dbReference type="HOGENOM" id="CLU_027694_1_2_1"/>
<dbReference type="RefSeq" id="XP_009046603.1">
    <property type="nucleotide sequence ID" value="XM_009048355.1"/>
</dbReference>
<dbReference type="InterPro" id="IPR042036">
    <property type="entry name" value="RRP8_N"/>
</dbReference>
<evidence type="ECO:0000256" key="6">
    <source>
        <dbReference type="ARBA" id="ARBA00022603"/>
    </source>
</evidence>
<dbReference type="EC" id="2.1.1.-" evidence="13"/>
<evidence type="ECO:0000256" key="11">
    <source>
        <dbReference type="ARBA" id="ARBA00023163"/>
    </source>
</evidence>
<evidence type="ECO:0000256" key="4">
    <source>
        <dbReference type="ARBA" id="ARBA00022491"/>
    </source>
</evidence>
<keyword evidence="10" id="KW-0805">Transcription regulation</keyword>
<accession>V4AFB6</accession>
<name>V4AFB6_LOTGI</name>
<evidence type="ECO:0000256" key="7">
    <source>
        <dbReference type="ARBA" id="ARBA00022679"/>
    </source>
</evidence>
<evidence type="ECO:0000313" key="14">
    <source>
        <dbReference type="EMBL" id="ESP02719.1"/>
    </source>
</evidence>
<dbReference type="GO" id="GO:0033553">
    <property type="term" value="C:rDNA heterochromatin"/>
    <property type="evidence" value="ECO:0007669"/>
    <property type="project" value="TreeGrafter"/>
</dbReference>
<dbReference type="Gene3D" id="1.10.10.2150">
    <property type="entry name" value="Ribosomal RNA-processing protein 8, N-terminal domain"/>
    <property type="match status" value="1"/>
</dbReference>
<keyword evidence="6 13" id="KW-0489">Methyltransferase</keyword>
<proteinExistence type="inferred from homology"/>
<keyword evidence="11" id="KW-0804">Transcription</keyword>
<keyword evidence="9" id="KW-0156">Chromatin regulator</keyword>
<evidence type="ECO:0000256" key="8">
    <source>
        <dbReference type="ARBA" id="ARBA00022691"/>
    </source>
</evidence>
<evidence type="ECO:0000256" key="13">
    <source>
        <dbReference type="RuleBase" id="RU365074"/>
    </source>
</evidence>
<keyword evidence="5 13" id="KW-0698">rRNA processing</keyword>
<dbReference type="InterPro" id="IPR029063">
    <property type="entry name" value="SAM-dependent_MTases_sf"/>
</dbReference>
<evidence type="ECO:0000256" key="3">
    <source>
        <dbReference type="ARBA" id="ARBA00020203"/>
    </source>
</evidence>
<dbReference type="FunFam" id="3.40.50.150:FF:000068">
    <property type="entry name" value="Ribosomal RNA-processing protein 8"/>
    <property type="match status" value="1"/>
</dbReference>
<dbReference type="GO" id="GO:0005730">
    <property type="term" value="C:nucleolus"/>
    <property type="evidence" value="ECO:0007669"/>
    <property type="project" value="UniProtKB-SubCell"/>
</dbReference>
<dbReference type="EMBL" id="KB200130">
    <property type="protein sequence ID" value="ESP02719.1"/>
    <property type="molecule type" value="Genomic_DNA"/>
</dbReference>
<dbReference type="PANTHER" id="PTHR12787:SF0">
    <property type="entry name" value="RIBOSOMAL RNA-PROCESSING PROTEIN 8"/>
    <property type="match status" value="1"/>
</dbReference>
<dbReference type="GO" id="GO:0000183">
    <property type="term" value="P:rDNA heterochromatin formation"/>
    <property type="evidence" value="ECO:0007669"/>
    <property type="project" value="TreeGrafter"/>
</dbReference>
<dbReference type="Pfam" id="PF05148">
    <property type="entry name" value="Methyltransf_8"/>
    <property type="match status" value="1"/>
</dbReference>
<comment type="similarity">
    <text evidence="2 13">Belongs to the methyltransferase superfamily. RRP8 family.</text>
</comment>
<dbReference type="GO" id="GO:0042149">
    <property type="term" value="P:cellular response to glucose starvation"/>
    <property type="evidence" value="ECO:0007669"/>
    <property type="project" value="TreeGrafter"/>
</dbReference>
<sequence>MKSQLNEARFRFLNEQLYTLTGPEAFSMFQEDQESFKVYHEGFQSQVSKWPVNPLNIFINQVKKLPKTHTIADFGCGAAELAQSVPQKVHSFDLVPLNKFVTVCDISKVPLPTKSMDVAVFCLSLMGTNLNDYVAEANRVLQPGGELKIAEVESRIANSQNFITQIESFGFKLLEKETSHKMFHLFYFNKVKPCIKSAIQDVELNPCIYKRR</sequence>
<dbReference type="Gene3D" id="3.40.50.150">
    <property type="entry name" value="Vaccinia Virus protein VP39"/>
    <property type="match status" value="1"/>
</dbReference>